<dbReference type="InterPro" id="IPR013783">
    <property type="entry name" value="Ig-like_fold"/>
</dbReference>
<keyword evidence="5" id="KW-0418">Kinase</keyword>
<dbReference type="SMART" id="SM00388">
    <property type="entry name" value="HisKA"/>
    <property type="match status" value="1"/>
</dbReference>
<evidence type="ECO:0000256" key="8">
    <source>
        <dbReference type="SAM" id="SignalP"/>
    </source>
</evidence>
<evidence type="ECO:0000256" key="4">
    <source>
        <dbReference type="ARBA" id="ARBA00022679"/>
    </source>
</evidence>
<dbReference type="InterPro" id="IPR011110">
    <property type="entry name" value="Reg_prop"/>
</dbReference>
<dbReference type="InterPro" id="IPR011123">
    <property type="entry name" value="Y_Y_Y"/>
</dbReference>
<keyword evidence="4" id="KW-0808">Transferase</keyword>
<keyword evidence="3" id="KW-0597">Phosphoprotein</keyword>
<dbReference type="InterPro" id="IPR015943">
    <property type="entry name" value="WD40/YVTN_repeat-like_dom_sf"/>
</dbReference>
<proteinExistence type="predicted"/>
<evidence type="ECO:0000313" key="10">
    <source>
        <dbReference type="EMBL" id="QIA07037.1"/>
    </source>
</evidence>
<gene>
    <name evidence="10" type="ORF">G0Q07_04505</name>
</gene>
<dbReference type="EC" id="2.7.13.3" evidence="2"/>
<feature type="transmembrane region" description="Helical" evidence="7">
    <location>
        <begin position="790"/>
        <end position="808"/>
    </location>
</feature>
<dbReference type="SUPFAM" id="SSF63829">
    <property type="entry name" value="Calcium-dependent phosphotriesterase"/>
    <property type="match status" value="4"/>
</dbReference>
<dbReference type="CDD" id="cd00082">
    <property type="entry name" value="HisKA"/>
    <property type="match status" value="1"/>
</dbReference>
<feature type="coiled-coil region" evidence="6">
    <location>
        <begin position="810"/>
        <end position="853"/>
    </location>
</feature>
<comment type="catalytic activity">
    <reaction evidence="1">
        <text>ATP + protein L-histidine = ADP + protein N-phospho-L-histidine.</text>
        <dbReference type="EC" id="2.7.13.3"/>
    </reaction>
</comment>
<evidence type="ECO:0000256" key="6">
    <source>
        <dbReference type="SAM" id="Coils"/>
    </source>
</evidence>
<dbReference type="PRINTS" id="PR00344">
    <property type="entry name" value="BCTRLSENSOR"/>
</dbReference>
<evidence type="ECO:0000256" key="5">
    <source>
        <dbReference type="ARBA" id="ARBA00022777"/>
    </source>
</evidence>
<dbReference type="SUPFAM" id="SSF47384">
    <property type="entry name" value="Homodimeric domain of signal transducing histidine kinase"/>
    <property type="match status" value="1"/>
</dbReference>
<dbReference type="KEGG" id="drc:G0Q07_04505"/>
<evidence type="ECO:0000256" key="3">
    <source>
        <dbReference type="ARBA" id="ARBA00022553"/>
    </source>
</evidence>
<dbReference type="InterPro" id="IPR004358">
    <property type="entry name" value="Sig_transdc_His_kin-like_C"/>
</dbReference>
<dbReference type="InterPro" id="IPR036890">
    <property type="entry name" value="HATPase_C_sf"/>
</dbReference>
<evidence type="ECO:0000256" key="7">
    <source>
        <dbReference type="SAM" id="Phobius"/>
    </source>
</evidence>
<keyword evidence="7" id="KW-0812">Transmembrane</keyword>
<dbReference type="InterPro" id="IPR005467">
    <property type="entry name" value="His_kinase_dom"/>
</dbReference>
<dbReference type="Gene3D" id="2.130.10.10">
    <property type="entry name" value="YVTN repeat-like/Quinoprotein amine dehydrogenase"/>
    <property type="match status" value="2"/>
</dbReference>
<dbReference type="Gene3D" id="1.10.287.130">
    <property type="match status" value="1"/>
</dbReference>
<dbReference type="PANTHER" id="PTHR43547:SF2">
    <property type="entry name" value="HYBRID SIGNAL TRANSDUCTION HISTIDINE KINASE C"/>
    <property type="match status" value="1"/>
</dbReference>
<dbReference type="InterPro" id="IPR003594">
    <property type="entry name" value="HATPase_dom"/>
</dbReference>
<dbReference type="SMART" id="SM00387">
    <property type="entry name" value="HATPase_c"/>
    <property type="match status" value="1"/>
</dbReference>
<feature type="domain" description="Histidine kinase" evidence="9">
    <location>
        <begin position="860"/>
        <end position="1078"/>
    </location>
</feature>
<evidence type="ECO:0000256" key="1">
    <source>
        <dbReference type="ARBA" id="ARBA00000085"/>
    </source>
</evidence>
<name>A0A6C0RAB7_9BACT</name>
<dbReference type="AlphaFoldDB" id="A0A6C0RAB7"/>
<evidence type="ECO:0000259" key="9">
    <source>
        <dbReference type="PROSITE" id="PS50109"/>
    </source>
</evidence>
<protein>
    <recommendedName>
        <fullName evidence="2">histidine kinase</fullName>
        <ecNumber evidence="2">2.7.13.3</ecNumber>
    </recommendedName>
</protein>
<dbReference type="Pfam" id="PF07494">
    <property type="entry name" value="Reg_prop"/>
    <property type="match status" value="7"/>
</dbReference>
<feature type="signal peptide" evidence="8">
    <location>
        <begin position="1"/>
        <end position="21"/>
    </location>
</feature>
<keyword evidence="11" id="KW-1185">Reference proteome</keyword>
<dbReference type="SUPFAM" id="SSF55874">
    <property type="entry name" value="ATPase domain of HSP90 chaperone/DNA topoisomerase II/histidine kinase"/>
    <property type="match status" value="1"/>
</dbReference>
<dbReference type="InterPro" id="IPR003661">
    <property type="entry name" value="HisK_dim/P_dom"/>
</dbReference>
<feature type="chain" id="PRO_5025475155" description="histidine kinase" evidence="8">
    <location>
        <begin position="22"/>
        <end position="1081"/>
    </location>
</feature>
<dbReference type="InterPro" id="IPR036097">
    <property type="entry name" value="HisK_dim/P_sf"/>
</dbReference>
<dbReference type="Pfam" id="PF02518">
    <property type="entry name" value="HATPase_c"/>
    <property type="match status" value="1"/>
</dbReference>
<keyword evidence="7" id="KW-0472">Membrane</keyword>
<dbReference type="FunFam" id="3.30.565.10:FF:000006">
    <property type="entry name" value="Sensor histidine kinase WalK"/>
    <property type="match status" value="1"/>
</dbReference>
<dbReference type="GO" id="GO:0000155">
    <property type="term" value="F:phosphorelay sensor kinase activity"/>
    <property type="evidence" value="ECO:0007669"/>
    <property type="project" value="InterPro"/>
</dbReference>
<evidence type="ECO:0000313" key="11">
    <source>
        <dbReference type="Proteomes" id="UP000474630"/>
    </source>
</evidence>
<dbReference type="Pfam" id="PF07495">
    <property type="entry name" value="Y_Y_Y"/>
    <property type="match status" value="1"/>
</dbReference>
<dbReference type="Gene3D" id="3.30.565.10">
    <property type="entry name" value="Histidine kinase-like ATPase, C-terminal domain"/>
    <property type="match status" value="1"/>
</dbReference>
<evidence type="ECO:0000256" key="2">
    <source>
        <dbReference type="ARBA" id="ARBA00012438"/>
    </source>
</evidence>
<dbReference type="RefSeq" id="WP_163344966.1">
    <property type="nucleotide sequence ID" value="NZ_CP048409.1"/>
</dbReference>
<dbReference type="EMBL" id="CP048409">
    <property type="protein sequence ID" value="QIA07037.1"/>
    <property type="molecule type" value="Genomic_DNA"/>
</dbReference>
<reference evidence="10 11" key="1">
    <citation type="submission" date="2020-02" db="EMBL/GenBank/DDBJ databases">
        <title>Genome sequencing for Draconibacterium sp. strain M1.</title>
        <authorList>
            <person name="Park S.-J."/>
        </authorList>
    </citation>
    <scope>NUCLEOTIDE SEQUENCE [LARGE SCALE GENOMIC DNA]</scope>
    <source>
        <strain evidence="10 11">M1</strain>
    </source>
</reference>
<keyword evidence="7" id="KW-1133">Transmembrane helix</keyword>
<dbReference type="Proteomes" id="UP000474630">
    <property type="component" value="Chromosome"/>
</dbReference>
<sequence>MKRLCCFLIFNFALLSAFSQQYNFSTYSINEGLSQSVVNCLFQDSKGFIWIGTQNGLNRFDGENFKVFRFQPDDSTSISNNWIYAISEDRAGDLWIGTKGGLNKYLITEDRFVRVRYQTNYSPDVTTHSYDNLLLNDGRIVINTPPLVSVFNFDTNTFSHFRSEAPFNPAVQDVKQPVLEDRSGIIWTGCTTGINAFSFRNEDFMCYPFLSVAGDSLKSVNVTALFQDKEHRIWAGTRIGLYCLNPKQKSFEEQEFKLKDGGVFSFTTCIRSIVEPQSGELIVGTEGNGIFVLSEDSAGRYVIQNFTSENSQLAHNIVQSLLIDRSENLWVGTLSGMSKTDLKRDKFQLYRSGNSPSSVDLLGNVIAGILKNDDGKLWIGNWGQGLNIVDPETNEVEHFSSQQTGKNYLPNDFVHVIFKDADRNIWLGTRDGIFIWNAVNNSFNDWRQFFDRPNWPAFENTRIYHIIQDRHQLIWIGTSNGLFRVNGRTGHVERFNQQLEGSRQVSSNLIYSLLEDSDGLIWIATIGGLDVYNTTTNELKEYKKTDSGLSSDFVISLCEDSLRRIWIGTNAAINIFDKNTQEFSYFSEKDGLPSNYIYEIIKDKNNDLWLATGNGLCRFLVKENELQTYTSDDGLQSSEFNLRAAYCASDGELLFGGMNGFNTFYPDSLKGNPHIPNIVFTAFNSISGAQQKEVNIAGTSKVVLRHNVQSFTIEFAALEFTNPQKNNYAYKMQGVSNEWIEVGNRKFVPFFALPSGDYTFFVKGSNNDGRWNNDGIQLQIVVLPPWWRSIYAYLAYFVIIVFAVWGFIKLREHRLRLENIRLEKKVLERTIQIDKQNRIITAKNDELNELNRTKDKFFSIIGHDLRNHFNIIVGFSENLLLDFKSMDQLRLQHHISNIYKSSVLADDLLGNLLTWARLQRNAIVFQPEMIKIPEKIRALLRFHEEAALKKNILIEVFAREEIEAWVDVNMFSAIIRNLLANAIKFTHKDGEITVHITRENGWCVIKVKDYGIGISKENLDKIFTIENNVSSRGTGGEKGTGLGLVICKEFIERHGGQISVSSEVGKGSEFIFTLPLNGTTK</sequence>
<dbReference type="PROSITE" id="PS50109">
    <property type="entry name" value="HIS_KIN"/>
    <property type="match status" value="1"/>
</dbReference>
<keyword evidence="8" id="KW-0732">Signal</keyword>
<dbReference type="Gene3D" id="2.60.40.10">
    <property type="entry name" value="Immunoglobulins"/>
    <property type="match status" value="1"/>
</dbReference>
<accession>A0A6C0RAB7</accession>
<dbReference type="PANTHER" id="PTHR43547">
    <property type="entry name" value="TWO-COMPONENT HISTIDINE KINASE"/>
    <property type="match status" value="1"/>
</dbReference>
<organism evidence="10 11">
    <name type="scientific">Draconibacterium halophilum</name>
    <dbReference type="NCBI Taxonomy" id="2706887"/>
    <lineage>
        <taxon>Bacteria</taxon>
        <taxon>Pseudomonadati</taxon>
        <taxon>Bacteroidota</taxon>
        <taxon>Bacteroidia</taxon>
        <taxon>Marinilabiliales</taxon>
        <taxon>Prolixibacteraceae</taxon>
        <taxon>Draconibacterium</taxon>
    </lineage>
</organism>
<keyword evidence="6" id="KW-0175">Coiled coil</keyword>